<sequence length="178" mass="19524">MSVGNVPLFDQKKAQPPSMATQSATHTTQQLLDILRPNQQPEAWFEHAKRLNWDDFAVRAIAFGLAPQLHAVLKTWDIPLPAKAMAKLAITYKAQAKRSEAIYAQLAQVLTACAAENLHPVCLKGIHLAATYYAEPALRPMNDIDLLFTLEELPQAEAVLLSLGYGGKHKSAETGARV</sequence>
<gene>
    <name evidence="2" type="ORF">MNBD_CHLOROFLEXI01-4827</name>
</gene>
<organism evidence="2">
    <name type="scientific">hydrothermal vent metagenome</name>
    <dbReference type="NCBI Taxonomy" id="652676"/>
    <lineage>
        <taxon>unclassified sequences</taxon>
        <taxon>metagenomes</taxon>
        <taxon>ecological metagenomes</taxon>
    </lineage>
</organism>
<feature type="non-terminal residue" evidence="2">
    <location>
        <position position="178"/>
    </location>
</feature>
<dbReference type="Pfam" id="PF14907">
    <property type="entry name" value="NTP_transf_5"/>
    <property type="match status" value="1"/>
</dbReference>
<dbReference type="InterPro" id="IPR039498">
    <property type="entry name" value="NTP_transf_5"/>
</dbReference>
<evidence type="ECO:0008006" key="3">
    <source>
        <dbReference type="Google" id="ProtNLM"/>
    </source>
</evidence>
<feature type="region of interest" description="Disordered" evidence="1">
    <location>
        <begin position="1"/>
        <end position="23"/>
    </location>
</feature>
<proteinExistence type="predicted"/>
<evidence type="ECO:0000256" key="1">
    <source>
        <dbReference type="SAM" id="MobiDB-lite"/>
    </source>
</evidence>
<accession>A0A3B0VG89</accession>
<protein>
    <recommendedName>
        <fullName evidence="3">Nucleotidyltransferase family protein</fullName>
    </recommendedName>
</protein>
<dbReference type="AlphaFoldDB" id="A0A3B0VG89"/>
<dbReference type="EMBL" id="UOEU01000869">
    <property type="protein sequence ID" value="VAW41941.1"/>
    <property type="molecule type" value="Genomic_DNA"/>
</dbReference>
<reference evidence="2" key="1">
    <citation type="submission" date="2018-06" db="EMBL/GenBank/DDBJ databases">
        <authorList>
            <person name="Zhirakovskaya E."/>
        </authorList>
    </citation>
    <scope>NUCLEOTIDE SEQUENCE</scope>
</reference>
<evidence type="ECO:0000313" key="2">
    <source>
        <dbReference type="EMBL" id="VAW41941.1"/>
    </source>
</evidence>
<name>A0A3B0VG89_9ZZZZ</name>